<evidence type="ECO:0000256" key="1">
    <source>
        <dbReference type="SAM" id="SignalP"/>
    </source>
</evidence>
<evidence type="ECO:0000313" key="3">
    <source>
        <dbReference type="Proteomes" id="UP000186922"/>
    </source>
</evidence>
<evidence type="ECO:0000313" key="2">
    <source>
        <dbReference type="EMBL" id="GAV01191.1"/>
    </source>
</evidence>
<sequence length="150" mass="16378">MRPSQTTVGGLSVCILSLCTLKFADSKVFNIQKLDDTVLHYPHFTGKLQIPDGKTLAIQCSSITAITILGAKFAKSTTVVETTTSQTYLRFPQTSNATCPESNMMNYITSVCGRERTSSCAIKAIDPLPYTEANAACRPRVLTVDFKCEK</sequence>
<dbReference type="EMBL" id="BDGG01000007">
    <property type="protein sequence ID" value="GAV01191.1"/>
    <property type="molecule type" value="Genomic_DNA"/>
</dbReference>
<gene>
    <name evidence="2" type="primary">RvY_11939-1</name>
    <name evidence="2" type="synonym">RvY_11939.1</name>
    <name evidence="2" type="ORF">RvY_11939</name>
</gene>
<feature type="signal peptide" evidence="1">
    <location>
        <begin position="1"/>
        <end position="26"/>
    </location>
</feature>
<evidence type="ECO:0008006" key="4">
    <source>
        <dbReference type="Google" id="ProtNLM"/>
    </source>
</evidence>
<name>A0A1D1VJT7_RAMVA</name>
<keyword evidence="3" id="KW-1185">Reference proteome</keyword>
<comment type="caution">
    <text evidence="2">The sequence shown here is derived from an EMBL/GenBank/DDBJ whole genome shotgun (WGS) entry which is preliminary data.</text>
</comment>
<dbReference type="InterPro" id="IPR043159">
    <property type="entry name" value="Lectin_gal-bd_sf"/>
</dbReference>
<proteinExistence type="predicted"/>
<organism evidence="2 3">
    <name type="scientific">Ramazzottius varieornatus</name>
    <name type="common">Water bear</name>
    <name type="synonym">Tardigrade</name>
    <dbReference type="NCBI Taxonomy" id="947166"/>
    <lineage>
        <taxon>Eukaryota</taxon>
        <taxon>Metazoa</taxon>
        <taxon>Ecdysozoa</taxon>
        <taxon>Tardigrada</taxon>
        <taxon>Eutardigrada</taxon>
        <taxon>Parachela</taxon>
        <taxon>Hypsibioidea</taxon>
        <taxon>Ramazzottiidae</taxon>
        <taxon>Ramazzottius</taxon>
    </lineage>
</organism>
<feature type="chain" id="PRO_5008898512" description="SUEL-type lectin domain-containing protein" evidence="1">
    <location>
        <begin position="27"/>
        <end position="150"/>
    </location>
</feature>
<keyword evidence="1" id="KW-0732">Signal</keyword>
<dbReference type="Proteomes" id="UP000186922">
    <property type="component" value="Unassembled WGS sequence"/>
</dbReference>
<dbReference type="Gene3D" id="2.60.120.740">
    <property type="match status" value="1"/>
</dbReference>
<protein>
    <recommendedName>
        <fullName evidence="4">SUEL-type lectin domain-containing protein</fullName>
    </recommendedName>
</protein>
<accession>A0A1D1VJT7</accession>
<reference evidence="2 3" key="1">
    <citation type="journal article" date="2016" name="Nat. Commun.">
        <title>Extremotolerant tardigrade genome and improved radiotolerance of human cultured cells by tardigrade-unique protein.</title>
        <authorList>
            <person name="Hashimoto T."/>
            <person name="Horikawa D.D."/>
            <person name="Saito Y."/>
            <person name="Kuwahara H."/>
            <person name="Kozuka-Hata H."/>
            <person name="Shin-I T."/>
            <person name="Minakuchi Y."/>
            <person name="Ohishi K."/>
            <person name="Motoyama A."/>
            <person name="Aizu T."/>
            <person name="Enomoto A."/>
            <person name="Kondo K."/>
            <person name="Tanaka S."/>
            <person name="Hara Y."/>
            <person name="Koshikawa S."/>
            <person name="Sagara H."/>
            <person name="Miura T."/>
            <person name="Yokobori S."/>
            <person name="Miyagawa K."/>
            <person name="Suzuki Y."/>
            <person name="Kubo T."/>
            <person name="Oyama M."/>
            <person name="Kohara Y."/>
            <person name="Fujiyama A."/>
            <person name="Arakawa K."/>
            <person name="Katayama T."/>
            <person name="Toyoda A."/>
            <person name="Kunieda T."/>
        </authorList>
    </citation>
    <scope>NUCLEOTIDE SEQUENCE [LARGE SCALE GENOMIC DNA]</scope>
    <source>
        <strain evidence="2 3">YOKOZUNA-1</strain>
    </source>
</reference>
<dbReference type="AlphaFoldDB" id="A0A1D1VJT7"/>